<dbReference type="EMBL" id="UINC01125192">
    <property type="protein sequence ID" value="SVD02854.1"/>
    <property type="molecule type" value="Genomic_DNA"/>
</dbReference>
<protein>
    <submittedName>
        <fullName evidence="1">Uncharacterized protein</fullName>
    </submittedName>
</protein>
<sequence>MELEILEPVNSTTKLYGREYEFGVTDCFEALRDYLLTQGIDIPLRMPFEDDWWEKGLDYLTD</sequence>
<dbReference type="AlphaFoldDB" id="A0A382RYS3"/>
<name>A0A382RYS3_9ZZZZ</name>
<gene>
    <name evidence="1" type="ORF">METZ01_LOCUS355708</name>
</gene>
<accession>A0A382RYS3</accession>
<evidence type="ECO:0000313" key="1">
    <source>
        <dbReference type="EMBL" id="SVD02854.1"/>
    </source>
</evidence>
<feature type="non-terminal residue" evidence="1">
    <location>
        <position position="62"/>
    </location>
</feature>
<reference evidence="1" key="1">
    <citation type="submission" date="2018-05" db="EMBL/GenBank/DDBJ databases">
        <authorList>
            <person name="Lanie J.A."/>
            <person name="Ng W.-L."/>
            <person name="Kazmierczak K.M."/>
            <person name="Andrzejewski T.M."/>
            <person name="Davidsen T.M."/>
            <person name="Wayne K.J."/>
            <person name="Tettelin H."/>
            <person name="Glass J.I."/>
            <person name="Rusch D."/>
            <person name="Podicherti R."/>
            <person name="Tsui H.-C.T."/>
            <person name="Winkler M.E."/>
        </authorList>
    </citation>
    <scope>NUCLEOTIDE SEQUENCE</scope>
</reference>
<proteinExistence type="predicted"/>
<organism evidence="1">
    <name type="scientific">marine metagenome</name>
    <dbReference type="NCBI Taxonomy" id="408172"/>
    <lineage>
        <taxon>unclassified sequences</taxon>
        <taxon>metagenomes</taxon>
        <taxon>ecological metagenomes</taxon>
    </lineage>
</organism>